<dbReference type="STRING" id="1736691.SAMN06295964_1007"/>
<feature type="region of interest" description="Disordered" evidence="1">
    <location>
        <begin position="20"/>
        <end position="45"/>
    </location>
</feature>
<evidence type="ECO:0000313" key="3">
    <source>
        <dbReference type="EMBL" id="SKB05643.1"/>
    </source>
</evidence>
<feature type="compositionally biased region" description="Acidic residues" evidence="1">
    <location>
        <begin position="89"/>
        <end position="101"/>
    </location>
</feature>
<dbReference type="OrthoDB" id="3742305at2"/>
<protein>
    <recommendedName>
        <fullName evidence="5">Sporulation and spore germination</fullName>
    </recommendedName>
</protein>
<sequence length="369" mass="39739">MRRLTAAIAATTALLTLTGCTSNGGVPSADRTTVPPEIDSHESGPASPIAYGLSVPAGATQLGPLVRYRSERLIDAFKPELDAVRAEQALEEAEEAEEEGTDTTPTPTPTPTIDTRPEGDLFEDLDDPPKPDTFVSLMRVDGNPTLVVRRMLAELDVLLPEAGIVTDDLSSFCQAKDRRVTGCDLDLTGTTPGGRDLRVHLTVDPGRVSTRTGNFASLERPVMRLDLSYVGDPRTGQEDRTPEELEDPDEVEDTTEKTGWIWPKMDEDAPATEPVIDGYLPPSSATVLLSGQRPPFATMTTLRASIATEVAETFTSERVEGALERDVVADLNEVIITTWGTRADGTGVRTVHTLSARGNYLSLFLTPPA</sequence>
<feature type="region of interest" description="Disordered" evidence="1">
    <location>
        <begin position="230"/>
        <end position="256"/>
    </location>
</feature>
<feature type="signal peptide" evidence="2">
    <location>
        <begin position="1"/>
        <end position="24"/>
    </location>
</feature>
<dbReference type="RefSeq" id="WP_078699139.1">
    <property type="nucleotide sequence ID" value="NZ_LT796768.1"/>
</dbReference>
<keyword evidence="2" id="KW-0732">Signal</keyword>
<accession>A0A1T4YVF9</accession>
<dbReference type="EMBL" id="LT796768">
    <property type="protein sequence ID" value="SKB05643.1"/>
    <property type="molecule type" value="Genomic_DNA"/>
</dbReference>
<dbReference type="AlphaFoldDB" id="A0A1T4YVF9"/>
<gene>
    <name evidence="3" type="ORF">SAMN06295964_1007</name>
</gene>
<organism evidence="3 4">
    <name type="scientific">Aeromicrobium choanae</name>
    <dbReference type="NCBI Taxonomy" id="1736691"/>
    <lineage>
        <taxon>Bacteria</taxon>
        <taxon>Bacillati</taxon>
        <taxon>Actinomycetota</taxon>
        <taxon>Actinomycetes</taxon>
        <taxon>Propionibacteriales</taxon>
        <taxon>Nocardioidaceae</taxon>
        <taxon>Aeromicrobium</taxon>
    </lineage>
</organism>
<evidence type="ECO:0000313" key="4">
    <source>
        <dbReference type="Proteomes" id="UP000191040"/>
    </source>
</evidence>
<feature type="compositionally biased region" description="Acidic residues" evidence="1">
    <location>
        <begin position="244"/>
        <end position="253"/>
    </location>
</feature>
<feature type="region of interest" description="Disordered" evidence="1">
    <location>
        <begin position="89"/>
        <end position="124"/>
    </location>
</feature>
<name>A0A1T4YVF9_9ACTN</name>
<dbReference type="PROSITE" id="PS51257">
    <property type="entry name" value="PROKAR_LIPOPROTEIN"/>
    <property type="match status" value="1"/>
</dbReference>
<keyword evidence="4" id="KW-1185">Reference proteome</keyword>
<reference evidence="4" key="1">
    <citation type="submission" date="2017-02" db="EMBL/GenBank/DDBJ databases">
        <authorList>
            <person name="Varghese N."/>
            <person name="Submissions S."/>
        </authorList>
    </citation>
    <scope>NUCLEOTIDE SEQUENCE [LARGE SCALE GENOMIC DNA]</scope>
    <source>
        <strain evidence="4">9H-4</strain>
    </source>
</reference>
<feature type="chain" id="PRO_5039142124" description="Sporulation and spore germination" evidence="2">
    <location>
        <begin position="25"/>
        <end position="369"/>
    </location>
</feature>
<evidence type="ECO:0008006" key="5">
    <source>
        <dbReference type="Google" id="ProtNLM"/>
    </source>
</evidence>
<evidence type="ECO:0000256" key="1">
    <source>
        <dbReference type="SAM" id="MobiDB-lite"/>
    </source>
</evidence>
<dbReference type="Proteomes" id="UP000191040">
    <property type="component" value="Chromosome I"/>
</dbReference>
<proteinExistence type="predicted"/>
<evidence type="ECO:0000256" key="2">
    <source>
        <dbReference type="SAM" id="SignalP"/>
    </source>
</evidence>